<evidence type="ECO:0000259" key="3">
    <source>
        <dbReference type="PROSITE" id="PS51504"/>
    </source>
</evidence>
<evidence type="ECO:0000256" key="2">
    <source>
        <dbReference type="SAM" id="MobiDB-lite"/>
    </source>
</evidence>
<dbReference type="PROSITE" id="PS51504">
    <property type="entry name" value="H15"/>
    <property type="match status" value="1"/>
</dbReference>
<evidence type="ECO:0000313" key="4">
    <source>
        <dbReference type="EMBL" id="KAJ7738484.1"/>
    </source>
</evidence>
<dbReference type="SMART" id="SM00526">
    <property type="entry name" value="H15"/>
    <property type="match status" value="1"/>
</dbReference>
<gene>
    <name evidence="4" type="ORF">DFH07DRAFT_82347</name>
    <name evidence="5" type="ORF">DFH07DRAFT_82607</name>
</gene>
<dbReference type="GO" id="GO:0003677">
    <property type="term" value="F:DNA binding"/>
    <property type="evidence" value="ECO:0007669"/>
    <property type="project" value="InterPro"/>
</dbReference>
<dbReference type="InterPro" id="IPR005818">
    <property type="entry name" value="Histone_H1/H5_H15"/>
</dbReference>
<sequence>MSAPASPAPAPASASTPVAASATKKTSPAKPKKATKAKAAKPAAKKTASKSTSKPVAAHPSWKEIIKECIATSDAPARQGVSRNAIKKFAEDQYKLSSAANVSQLNRAIVSGVEAGIFVQPKGPSGCVKLAPKVRSEASKEVTPSPSPSLSPLPRLPLPSPRHRHPGLLQRRPPLKLRQRRRPPRRR</sequence>
<feature type="region of interest" description="Disordered" evidence="2">
    <location>
        <begin position="1"/>
        <end position="59"/>
    </location>
</feature>
<feature type="compositionally biased region" description="Pro residues" evidence="2">
    <location>
        <begin position="145"/>
        <end position="160"/>
    </location>
</feature>
<name>A0AAD7IA45_9AGAR</name>
<dbReference type="InterPro" id="IPR036388">
    <property type="entry name" value="WH-like_DNA-bd_sf"/>
</dbReference>
<dbReference type="Proteomes" id="UP001215280">
    <property type="component" value="Unassembled WGS sequence"/>
</dbReference>
<feature type="compositionally biased region" description="Low complexity" evidence="2">
    <location>
        <begin position="49"/>
        <end position="58"/>
    </location>
</feature>
<dbReference type="AlphaFoldDB" id="A0AAD7IA45"/>
<dbReference type="SUPFAM" id="SSF46785">
    <property type="entry name" value="Winged helix' DNA-binding domain"/>
    <property type="match status" value="1"/>
</dbReference>
<evidence type="ECO:0000313" key="5">
    <source>
        <dbReference type="EMBL" id="KAJ7738489.1"/>
    </source>
</evidence>
<proteinExistence type="predicted"/>
<feature type="compositionally biased region" description="Basic residues" evidence="2">
    <location>
        <begin position="30"/>
        <end position="48"/>
    </location>
</feature>
<accession>A0AAD7IA45</accession>
<evidence type="ECO:0000256" key="1">
    <source>
        <dbReference type="ARBA" id="ARBA00020833"/>
    </source>
</evidence>
<protein>
    <recommendedName>
        <fullName evidence="1">Histone H1</fullName>
    </recommendedName>
</protein>
<feature type="region of interest" description="Disordered" evidence="2">
    <location>
        <begin position="132"/>
        <end position="187"/>
    </location>
</feature>
<feature type="compositionally biased region" description="Pro residues" evidence="2">
    <location>
        <begin position="1"/>
        <end position="10"/>
    </location>
</feature>
<dbReference type="EMBL" id="JARJLG010000137">
    <property type="protein sequence ID" value="KAJ7738489.1"/>
    <property type="molecule type" value="Genomic_DNA"/>
</dbReference>
<feature type="compositionally biased region" description="Low complexity" evidence="2">
    <location>
        <begin position="11"/>
        <end position="29"/>
    </location>
</feature>
<dbReference type="InterPro" id="IPR036390">
    <property type="entry name" value="WH_DNA-bd_sf"/>
</dbReference>
<dbReference type="GO" id="GO:0000786">
    <property type="term" value="C:nucleosome"/>
    <property type="evidence" value="ECO:0007669"/>
    <property type="project" value="InterPro"/>
</dbReference>
<dbReference type="CDD" id="cd00073">
    <property type="entry name" value="H15"/>
    <property type="match status" value="1"/>
</dbReference>
<dbReference type="EMBL" id="JARJLG010000137">
    <property type="protein sequence ID" value="KAJ7738484.1"/>
    <property type="molecule type" value="Genomic_DNA"/>
</dbReference>
<dbReference type="Pfam" id="PF00538">
    <property type="entry name" value="Linker_histone"/>
    <property type="match status" value="1"/>
</dbReference>
<evidence type="ECO:0000313" key="6">
    <source>
        <dbReference type="Proteomes" id="UP001215280"/>
    </source>
</evidence>
<reference evidence="4" key="1">
    <citation type="submission" date="2023-03" db="EMBL/GenBank/DDBJ databases">
        <title>Massive genome expansion in bonnet fungi (Mycena s.s.) driven by repeated elements and novel gene families across ecological guilds.</title>
        <authorList>
            <consortium name="Lawrence Berkeley National Laboratory"/>
            <person name="Harder C.B."/>
            <person name="Miyauchi S."/>
            <person name="Viragh M."/>
            <person name="Kuo A."/>
            <person name="Thoen E."/>
            <person name="Andreopoulos B."/>
            <person name="Lu D."/>
            <person name="Skrede I."/>
            <person name="Drula E."/>
            <person name="Henrissat B."/>
            <person name="Morin E."/>
            <person name="Kohler A."/>
            <person name="Barry K."/>
            <person name="LaButti K."/>
            <person name="Morin E."/>
            <person name="Salamov A."/>
            <person name="Lipzen A."/>
            <person name="Mereny Z."/>
            <person name="Hegedus B."/>
            <person name="Baldrian P."/>
            <person name="Stursova M."/>
            <person name="Weitz H."/>
            <person name="Taylor A."/>
            <person name="Grigoriev I.V."/>
            <person name="Nagy L.G."/>
            <person name="Martin F."/>
            <person name="Kauserud H."/>
        </authorList>
    </citation>
    <scope>NUCLEOTIDE SEQUENCE</scope>
    <source>
        <strain evidence="4">CBHHK188m</strain>
    </source>
</reference>
<dbReference type="GO" id="GO:0006334">
    <property type="term" value="P:nucleosome assembly"/>
    <property type="evidence" value="ECO:0007669"/>
    <property type="project" value="InterPro"/>
</dbReference>
<feature type="domain" description="H15" evidence="3">
    <location>
        <begin position="58"/>
        <end position="132"/>
    </location>
</feature>
<comment type="caution">
    <text evidence="4">The sequence shown here is derived from an EMBL/GenBank/DDBJ whole genome shotgun (WGS) entry which is preliminary data.</text>
</comment>
<organism evidence="4 6">
    <name type="scientific">Mycena maculata</name>
    <dbReference type="NCBI Taxonomy" id="230809"/>
    <lineage>
        <taxon>Eukaryota</taxon>
        <taxon>Fungi</taxon>
        <taxon>Dikarya</taxon>
        <taxon>Basidiomycota</taxon>
        <taxon>Agaricomycotina</taxon>
        <taxon>Agaricomycetes</taxon>
        <taxon>Agaricomycetidae</taxon>
        <taxon>Agaricales</taxon>
        <taxon>Marasmiineae</taxon>
        <taxon>Mycenaceae</taxon>
        <taxon>Mycena</taxon>
    </lineage>
</organism>
<dbReference type="Gene3D" id="1.10.10.10">
    <property type="entry name" value="Winged helix-like DNA-binding domain superfamily/Winged helix DNA-binding domain"/>
    <property type="match status" value="1"/>
</dbReference>
<feature type="compositionally biased region" description="Basic residues" evidence="2">
    <location>
        <begin position="173"/>
        <end position="187"/>
    </location>
</feature>
<keyword evidence="6" id="KW-1185">Reference proteome</keyword>